<gene>
    <name evidence="2" type="ORF">K435DRAFT_244620</name>
</gene>
<protein>
    <recommendedName>
        <fullName evidence="1">Copper amine oxidase catalytic domain-containing protein</fullName>
    </recommendedName>
</protein>
<dbReference type="GO" id="GO:0009308">
    <property type="term" value="P:amine metabolic process"/>
    <property type="evidence" value="ECO:0007669"/>
    <property type="project" value="InterPro"/>
</dbReference>
<proteinExistence type="predicted"/>
<dbReference type="EMBL" id="ML179317">
    <property type="protein sequence ID" value="THU91060.1"/>
    <property type="molecule type" value="Genomic_DNA"/>
</dbReference>
<name>A0A4S8LPJ8_DENBC</name>
<keyword evidence="3" id="KW-1185">Reference proteome</keyword>
<dbReference type="Proteomes" id="UP000297245">
    <property type="component" value="Unassembled WGS sequence"/>
</dbReference>
<organism evidence="2 3">
    <name type="scientific">Dendrothele bispora (strain CBS 962.96)</name>
    <dbReference type="NCBI Taxonomy" id="1314807"/>
    <lineage>
        <taxon>Eukaryota</taxon>
        <taxon>Fungi</taxon>
        <taxon>Dikarya</taxon>
        <taxon>Basidiomycota</taxon>
        <taxon>Agaricomycotina</taxon>
        <taxon>Agaricomycetes</taxon>
        <taxon>Agaricomycetidae</taxon>
        <taxon>Agaricales</taxon>
        <taxon>Agaricales incertae sedis</taxon>
        <taxon>Dendrothele</taxon>
    </lineage>
</organism>
<dbReference type="Pfam" id="PF01179">
    <property type="entry name" value="Cu_amine_oxid"/>
    <property type="match status" value="1"/>
</dbReference>
<feature type="domain" description="Copper amine oxidase catalytic" evidence="1">
    <location>
        <begin position="21"/>
        <end position="89"/>
    </location>
</feature>
<dbReference type="GO" id="GO:0005507">
    <property type="term" value="F:copper ion binding"/>
    <property type="evidence" value="ECO:0007669"/>
    <property type="project" value="InterPro"/>
</dbReference>
<evidence type="ECO:0000313" key="3">
    <source>
        <dbReference type="Proteomes" id="UP000297245"/>
    </source>
</evidence>
<evidence type="ECO:0000259" key="1">
    <source>
        <dbReference type="Pfam" id="PF01179"/>
    </source>
</evidence>
<accession>A0A4S8LPJ8</accession>
<dbReference type="SUPFAM" id="SSF49998">
    <property type="entry name" value="Amine oxidase catalytic domain"/>
    <property type="match status" value="1"/>
</dbReference>
<reference evidence="2 3" key="1">
    <citation type="journal article" date="2019" name="Nat. Ecol. Evol.">
        <title>Megaphylogeny resolves global patterns of mushroom evolution.</title>
        <authorList>
            <person name="Varga T."/>
            <person name="Krizsan K."/>
            <person name="Foldi C."/>
            <person name="Dima B."/>
            <person name="Sanchez-Garcia M."/>
            <person name="Sanchez-Ramirez S."/>
            <person name="Szollosi G.J."/>
            <person name="Szarkandi J.G."/>
            <person name="Papp V."/>
            <person name="Albert L."/>
            <person name="Andreopoulos W."/>
            <person name="Angelini C."/>
            <person name="Antonin V."/>
            <person name="Barry K.W."/>
            <person name="Bougher N.L."/>
            <person name="Buchanan P."/>
            <person name="Buyck B."/>
            <person name="Bense V."/>
            <person name="Catcheside P."/>
            <person name="Chovatia M."/>
            <person name="Cooper J."/>
            <person name="Damon W."/>
            <person name="Desjardin D."/>
            <person name="Finy P."/>
            <person name="Geml J."/>
            <person name="Haridas S."/>
            <person name="Hughes K."/>
            <person name="Justo A."/>
            <person name="Karasinski D."/>
            <person name="Kautmanova I."/>
            <person name="Kiss B."/>
            <person name="Kocsube S."/>
            <person name="Kotiranta H."/>
            <person name="LaButti K.M."/>
            <person name="Lechner B.E."/>
            <person name="Liimatainen K."/>
            <person name="Lipzen A."/>
            <person name="Lukacs Z."/>
            <person name="Mihaltcheva S."/>
            <person name="Morgado L.N."/>
            <person name="Niskanen T."/>
            <person name="Noordeloos M.E."/>
            <person name="Ohm R.A."/>
            <person name="Ortiz-Santana B."/>
            <person name="Ovrebo C."/>
            <person name="Racz N."/>
            <person name="Riley R."/>
            <person name="Savchenko A."/>
            <person name="Shiryaev A."/>
            <person name="Soop K."/>
            <person name="Spirin V."/>
            <person name="Szebenyi C."/>
            <person name="Tomsovsky M."/>
            <person name="Tulloss R.E."/>
            <person name="Uehling J."/>
            <person name="Grigoriev I.V."/>
            <person name="Vagvolgyi C."/>
            <person name="Papp T."/>
            <person name="Martin F.M."/>
            <person name="Miettinen O."/>
            <person name="Hibbett D.S."/>
            <person name="Nagy L.G."/>
        </authorList>
    </citation>
    <scope>NUCLEOTIDE SEQUENCE [LARGE SCALE GENOMIC DNA]</scope>
    <source>
        <strain evidence="2 3">CBS 962.96</strain>
    </source>
</reference>
<dbReference type="InterPro" id="IPR036460">
    <property type="entry name" value="Cu_amine_oxidase_C_sf"/>
</dbReference>
<dbReference type="GO" id="GO:0048038">
    <property type="term" value="F:quinone binding"/>
    <property type="evidence" value="ECO:0007669"/>
    <property type="project" value="InterPro"/>
</dbReference>
<dbReference type="InterPro" id="IPR015798">
    <property type="entry name" value="Cu_amine_oxidase_C"/>
</dbReference>
<dbReference type="GO" id="GO:0008131">
    <property type="term" value="F:primary methylamine oxidase activity"/>
    <property type="evidence" value="ECO:0007669"/>
    <property type="project" value="InterPro"/>
</dbReference>
<dbReference type="Gene3D" id="2.70.98.20">
    <property type="entry name" value="Copper amine oxidase, catalytic domain"/>
    <property type="match status" value="1"/>
</dbReference>
<sequence>MGERSHPTENHQRDHLKLNEYPRKVQGGYAIVNQDEKNRWGYQRGYVVHPGYSPVHNSTVIGSKRLLQNANWARYNLAVSKRKETEPLSNLR</sequence>
<evidence type="ECO:0000313" key="2">
    <source>
        <dbReference type="EMBL" id="THU91060.1"/>
    </source>
</evidence>
<dbReference type="AlphaFoldDB" id="A0A4S8LPJ8"/>
<dbReference type="OrthoDB" id="3341590at2759"/>